<proteinExistence type="predicted"/>
<feature type="compositionally biased region" description="Basic and acidic residues" evidence="1">
    <location>
        <begin position="111"/>
        <end position="121"/>
    </location>
</feature>
<dbReference type="Proteomes" id="UP000825729">
    <property type="component" value="Unassembled WGS sequence"/>
</dbReference>
<feature type="compositionally biased region" description="Basic and acidic residues" evidence="1">
    <location>
        <begin position="182"/>
        <end position="204"/>
    </location>
</feature>
<reference evidence="2 3" key="1">
    <citation type="submission" date="2021-07" db="EMBL/GenBank/DDBJ databases">
        <title>The Aristolochia fimbriata genome: insights into angiosperm evolution, floral development and chemical biosynthesis.</title>
        <authorList>
            <person name="Jiao Y."/>
        </authorList>
    </citation>
    <scope>NUCLEOTIDE SEQUENCE [LARGE SCALE GENOMIC DNA]</scope>
    <source>
        <strain evidence="2">IBCAS-2021</strain>
        <tissue evidence="2">Leaf</tissue>
    </source>
</reference>
<keyword evidence="3" id="KW-1185">Reference proteome</keyword>
<organism evidence="2 3">
    <name type="scientific">Aristolochia fimbriata</name>
    <name type="common">White veined hardy Dutchman's pipe vine</name>
    <dbReference type="NCBI Taxonomy" id="158543"/>
    <lineage>
        <taxon>Eukaryota</taxon>
        <taxon>Viridiplantae</taxon>
        <taxon>Streptophyta</taxon>
        <taxon>Embryophyta</taxon>
        <taxon>Tracheophyta</taxon>
        <taxon>Spermatophyta</taxon>
        <taxon>Magnoliopsida</taxon>
        <taxon>Magnoliidae</taxon>
        <taxon>Piperales</taxon>
        <taxon>Aristolochiaceae</taxon>
        <taxon>Aristolochia</taxon>
    </lineage>
</organism>
<evidence type="ECO:0000313" key="2">
    <source>
        <dbReference type="EMBL" id="KAG9443109.1"/>
    </source>
</evidence>
<evidence type="ECO:0000313" key="3">
    <source>
        <dbReference type="Proteomes" id="UP000825729"/>
    </source>
</evidence>
<evidence type="ECO:0000256" key="1">
    <source>
        <dbReference type="SAM" id="MobiDB-lite"/>
    </source>
</evidence>
<feature type="region of interest" description="Disordered" evidence="1">
    <location>
        <begin position="59"/>
        <end position="211"/>
    </location>
</feature>
<name>A0AAV7E4K3_ARIFI</name>
<dbReference type="AlphaFoldDB" id="A0AAV7E4K3"/>
<sequence length="211" mass="22862">MEVAEECRDCRVRSEPPRLLFRSSKFPRIGLIGPQIHGHSGVFDRAGPTGLVAAKQIHPVKRESEWERDGDSHAEGMGERKSEGESADELFSAYMNLDALNSGVPGPLEKSCSENREDLESRASGTKTNGAESSEDEAESSVNESGSTNPISDKKEGNKRSFTGDAKASFLKDNPHTVPQSAKERPNISMKDKSKDMGGSKPKEASSNTPK</sequence>
<feature type="compositionally biased region" description="Basic and acidic residues" evidence="1">
    <location>
        <begin position="60"/>
        <end position="84"/>
    </location>
</feature>
<dbReference type="EMBL" id="JAINDJ010000007">
    <property type="protein sequence ID" value="KAG9443109.1"/>
    <property type="molecule type" value="Genomic_DNA"/>
</dbReference>
<comment type="caution">
    <text evidence="2">The sequence shown here is derived from an EMBL/GenBank/DDBJ whole genome shotgun (WGS) entry which is preliminary data.</text>
</comment>
<accession>A0AAV7E4K3</accession>
<protein>
    <submittedName>
        <fullName evidence="2">Uncharacterized protein</fullName>
    </submittedName>
</protein>
<gene>
    <name evidence="2" type="ORF">H6P81_018963</name>
</gene>